<comment type="similarity">
    <text evidence="2 6">Belongs to the FKBP-type PPIase family.</text>
</comment>
<evidence type="ECO:0000259" key="7">
    <source>
        <dbReference type="PROSITE" id="PS50059"/>
    </source>
</evidence>
<name>A0A2H0UMH1_9BACT</name>
<dbReference type="PANTHER" id="PTHR43811">
    <property type="entry name" value="FKBP-TYPE PEPTIDYL-PROLYL CIS-TRANS ISOMERASE FKPA"/>
    <property type="match status" value="1"/>
</dbReference>
<comment type="caution">
    <text evidence="8">The sequence shown here is derived from an EMBL/GenBank/DDBJ whole genome shotgun (WGS) entry which is preliminary data.</text>
</comment>
<dbReference type="EC" id="5.2.1.8" evidence="6"/>
<dbReference type="Proteomes" id="UP000230903">
    <property type="component" value="Unassembled WGS sequence"/>
</dbReference>
<organism evidence="8 9">
    <name type="scientific">Candidatus Harrisonbacteria bacterium CG10_big_fil_rev_8_21_14_0_10_45_28</name>
    <dbReference type="NCBI Taxonomy" id="1974586"/>
    <lineage>
        <taxon>Bacteria</taxon>
        <taxon>Candidatus Harrisoniibacteriota</taxon>
    </lineage>
</organism>
<sequence length="113" mass="11841">MENLTEVKIEDVKVGTGVEVAVGDNITVHYVGTTADGTVFDSSRQRGEPITFGLNPGQLIQGWIEGIPGMKEGGVRKLVIPGPLAYGENPPPGAGFGANATLYFEVELIAVSN</sequence>
<proteinExistence type="inferred from homology"/>
<dbReference type="Pfam" id="PF00254">
    <property type="entry name" value="FKBP_C"/>
    <property type="match status" value="1"/>
</dbReference>
<reference evidence="9" key="1">
    <citation type="submission" date="2017-09" db="EMBL/GenBank/DDBJ databases">
        <title>Depth-based differentiation of microbial function through sediment-hosted aquifers and enrichment of novel symbionts in the deep terrestrial subsurface.</title>
        <authorList>
            <person name="Probst A.J."/>
            <person name="Ladd B."/>
            <person name="Jarett J.K."/>
            <person name="Geller-Mcgrath D.E."/>
            <person name="Sieber C.M.K."/>
            <person name="Emerson J.B."/>
            <person name="Anantharaman K."/>
            <person name="Thomas B.C."/>
            <person name="Malmstrom R."/>
            <person name="Stieglmeier M."/>
            <person name="Klingl A."/>
            <person name="Woyke T."/>
            <person name="Ryan C.M."/>
            <person name="Banfield J.F."/>
        </authorList>
    </citation>
    <scope>NUCLEOTIDE SEQUENCE [LARGE SCALE GENOMIC DNA]</scope>
</reference>
<dbReference type="SUPFAM" id="SSF54534">
    <property type="entry name" value="FKBP-like"/>
    <property type="match status" value="1"/>
</dbReference>
<evidence type="ECO:0000256" key="1">
    <source>
        <dbReference type="ARBA" id="ARBA00000971"/>
    </source>
</evidence>
<dbReference type="EMBL" id="PFBC01000058">
    <property type="protein sequence ID" value="PIR87604.1"/>
    <property type="molecule type" value="Genomic_DNA"/>
</dbReference>
<evidence type="ECO:0000313" key="9">
    <source>
        <dbReference type="Proteomes" id="UP000230903"/>
    </source>
</evidence>
<evidence type="ECO:0000256" key="5">
    <source>
        <dbReference type="PROSITE-ProRule" id="PRU00277"/>
    </source>
</evidence>
<evidence type="ECO:0000256" key="6">
    <source>
        <dbReference type="RuleBase" id="RU003915"/>
    </source>
</evidence>
<feature type="domain" description="PPIase FKBP-type" evidence="7">
    <location>
        <begin position="23"/>
        <end position="112"/>
    </location>
</feature>
<dbReference type="AlphaFoldDB" id="A0A2H0UMH1"/>
<dbReference type="PANTHER" id="PTHR43811:SF19">
    <property type="entry name" value="39 KDA FK506-BINDING NUCLEAR PROTEIN"/>
    <property type="match status" value="1"/>
</dbReference>
<comment type="catalytic activity">
    <reaction evidence="1 5 6">
        <text>[protein]-peptidylproline (omega=180) = [protein]-peptidylproline (omega=0)</text>
        <dbReference type="Rhea" id="RHEA:16237"/>
        <dbReference type="Rhea" id="RHEA-COMP:10747"/>
        <dbReference type="Rhea" id="RHEA-COMP:10748"/>
        <dbReference type="ChEBI" id="CHEBI:83833"/>
        <dbReference type="ChEBI" id="CHEBI:83834"/>
        <dbReference type="EC" id="5.2.1.8"/>
    </reaction>
</comment>
<dbReference type="Gene3D" id="3.10.50.40">
    <property type="match status" value="1"/>
</dbReference>
<dbReference type="GO" id="GO:0003755">
    <property type="term" value="F:peptidyl-prolyl cis-trans isomerase activity"/>
    <property type="evidence" value="ECO:0007669"/>
    <property type="project" value="UniProtKB-UniRule"/>
</dbReference>
<evidence type="ECO:0000256" key="4">
    <source>
        <dbReference type="ARBA" id="ARBA00023235"/>
    </source>
</evidence>
<dbReference type="InterPro" id="IPR046357">
    <property type="entry name" value="PPIase_dom_sf"/>
</dbReference>
<accession>A0A2H0UMH1</accession>
<keyword evidence="4 5" id="KW-0413">Isomerase</keyword>
<keyword evidence="3 5" id="KW-0697">Rotamase</keyword>
<dbReference type="PROSITE" id="PS50059">
    <property type="entry name" value="FKBP_PPIASE"/>
    <property type="match status" value="1"/>
</dbReference>
<dbReference type="InterPro" id="IPR001179">
    <property type="entry name" value="PPIase_FKBP_dom"/>
</dbReference>
<evidence type="ECO:0000313" key="8">
    <source>
        <dbReference type="EMBL" id="PIR87604.1"/>
    </source>
</evidence>
<evidence type="ECO:0000256" key="2">
    <source>
        <dbReference type="ARBA" id="ARBA00006577"/>
    </source>
</evidence>
<gene>
    <name evidence="8" type="ORF">COU10_03780</name>
</gene>
<protein>
    <recommendedName>
        <fullName evidence="6">Peptidyl-prolyl cis-trans isomerase</fullName>
        <ecNumber evidence="6">5.2.1.8</ecNumber>
    </recommendedName>
</protein>
<evidence type="ECO:0000256" key="3">
    <source>
        <dbReference type="ARBA" id="ARBA00023110"/>
    </source>
</evidence>
<dbReference type="FunFam" id="3.10.50.40:FF:000006">
    <property type="entry name" value="Peptidyl-prolyl cis-trans isomerase"/>
    <property type="match status" value="1"/>
</dbReference>